<dbReference type="Gene3D" id="1.10.3730.20">
    <property type="match status" value="1"/>
</dbReference>
<proteinExistence type="inferred from homology"/>
<dbReference type="InterPro" id="IPR037185">
    <property type="entry name" value="EmrE-like"/>
</dbReference>
<feature type="transmembrane region" description="Helical" evidence="6">
    <location>
        <begin position="217"/>
        <end position="240"/>
    </location>
</feature>
<feature type="transmembrane region" description="Helical" evidence="6">
    <location>
        <begin position="97"/>
        <end position="118"/>
    </location>
</feature>
<feature type="transmembrane region" description="Helical" evidence="6">
    <location>
        <begin position="39"/>
        <end position="59"/>
    </location>
</feature>
<feature type="transmembrane region" description="Helical" evidence="6">
    <location>
        <begin position="71"/>
        <end position="91"/>
    </location>
</feature>
<keyword evidence="4 6" id="KW-1133">Transmembrane helix</keyword>
<evidence type="ECO:0000256" key="4">
    <source>
        <dbReference type="ARBA" id="ARBA00022989"/>
    </source>
</evidence>
<dbReference type="Pfam" id="PF00892">
    <property type="entry name" value="EamA"/>
    <property type="match status" value="2"/>
</dbReference>
<evidence type="ECO:0000259" key="7">
    <source>
        <dbReference type="Pfam" id="PF00892"/>
    </source>
</evidence>
<feature type="transmembrane region" description="Helical" evidence="6">
    <location>
        <begin position="274"/>
        <end position="293"/>
    </location>
</feature>
<evidence type="ECO:0000256" key="3">
    <source>
        <dbReference type="ARBA" id="ARBA00022692"/>
    </source>
</evidence>
<feature type="transmembrane region" description="Helical" evidence="6">
    <location>
        <begin position="125"/>
        <end position="144"/>
    </location>
</feature>
<evidence type="ECO:0000256" key="5">
    <source>
        <dbReference type="ARBA" id="ARBA00023136"/>
    </source>
</evidence>
<evidence type="ECO:0000313" key="8">
    <source>
        <dbReference type="EMBL" id="BAU46669.1"/>
    </source>
</evidence>
<keyword evidence="3 6" id="KW-0812">Transmembrane</keyword>
<dbReference type="SUPFAM" id="SSF103481">
    <property type="entry name" value="Multidrug resistance efflux transporter EmrE"/>
    <property type="match status" value="2"/>
</dbReference>
<name>A0A1B4UZT8_9GAMM</name>
<sequence>MTHDRSWRLKVAAAFAIVYLVWGSTYLAIRVGVAELPPALFAGARFLAAGALLLAYARLTGQAWPSGAREWRTIAIVAVLLLVTANGLVVWGEQWVASNQAALIVATTALWIAALGALGPRGEPLGGRTITGLAIGLLGVAVLLDPPSEFGRGLFLGQLAILGASVAWASGSIYARRVRPRTAPLMSAAWQSLLAGLILIALGLAQGEAAHWRWTPASAASLLYLIVFGSCLAYAAYVWLLHEVTPASLGTYAYVNPAVAVVLGWWLLDERLDARQLLGMIVILAGVVLVSTARPRAVVTAEERV</sequence>
<comment type="similarity">
    <text evidence="2">Belongs to the EamA transporter family.</text>
</comment>
<keyword evidence="5 6" id="KW-0472">Membrane</keyword>
<dbReference type="Proteomes" id="UP000218899">
    <property type="component" value="Chromosome"/>
</dbReference>
<feature type="domain" description="EamA" evidence="7">
    <location>
        <begin position="14"/>
        <end position="143"/>
    </location>
</feature>
<feature type="transmembrane region" description="Helical" evidence="6">
    <location>
        <begin position="252"/>
        <end position="268"/>
    </location>
</feature>
<feature type="transmembrane region" description="Helical" evidence="6">
    <location>
        <begin position="187"/>
        <end position="205"/>
    </location>
</feature>
<dbReference type="GO" id="GO:0016020">
    <property type="term" value="C:membrane"/>
    <property type="evidence" value="ECO:0007669"/>
    <property type="project" value="UniProtKB-SubCell"/>
</dbReference>
<dbReference type="AlphaFoldDB" id="A0A1B4UZT8"/>
<dbReference type="PANTHER" id="PTHR32322">
    <property type="entry name" value="INNER MEMBRANE TRANSPORTER"/>
    <property type="match status" value="1"/>
</dbReference>
<accession>A0A1B4UZT8</accession>
<feature type="domain" description="EamA" evidence="7">
    <location>
        <begin position="156"/>
        <end position="292"/>
    </location>
</feature>
<reference evidence="8 9" key="1">
    <citation type="submission" date="2015-08" db="EMBL/GenBank/DDBJ databases">
        <title>Complete genome sequence of Sulfurifustis variabilis.</title>
        <authorList>
            <person name="Miura A."/>
            <person name="Kojima H."/>
            <person name="Fukui M."/>
        </authorList>
    </citation>
    <scope>NUCLEOTIDE SEQUENCE [LARGE SCALE GENOMIC DNA]</scope>
    <source>
        <strain evidence="9">skN76</strain>
    </source>
</reference>
<organism evidence="8 9">
    <name type="scientific">Sulfurifustis variabilis</name>
    <dbReference type="NCBI Taxonomy" id="1675686"/>
    <lineage>
        <taxon>Bacteria</taxon>
        <taxon>Pseudomonadati</taxon>
        <taxon>Pseudomonadota</taxon>
        <taxon>Gammaproteobacteria</taxon>
        <taxon>Acidiferrobacterales</taxon>
        <taxon>Acidiferrobacteraceae</taxon>
        <taxon>Sulfurifustis</taxon>
    </lineage>
</organism>
<dbReference type="InterPro" id="IPR000620">
    <property type="entry name" value="EamA_dom"/>
</dbReference>
<evidence type="ECO:0000256" key="6">
    <source>
        <dbReference type="SAM" id="Phobius"/>
    </source>
</evidence>
<protein>
    <recommendedName>
        <fullName evidence="7">EamA domain-containing protein</fullName>
    </recommendedName>
</protein>
<dbReference type="OrthoDB" id="9812547at2"/>
<evidence type="ECO:0000256" key="1">
    <source>
        <dbReference type="ARBA" id="ARBA00004141"/>
    </source>
</evidence>
<feature type="transmembrane region" description="Helical" evidence="6">
    <location>
        <begin position="12"/>
        <end position="33"/>
    </location>
</feature>
<keyword evidence="9" id="KW-1185">Reference proteome</keyword>
<dbReference type="PANTHER" id="PTHR32322:SF2">
    <property type="entry name" value="EAMA DOMAIN-CONTAINING PROTEIN"/>
    <property type="match status" value="1"/>
</dbReference>
<gene>
    <name evidence="8" type="ORF">SVA_0087</name>
</gene>
<dbReference type="RefSeq" id="WP_096457209.1">
    <property type="nucleotide sequence ID" value="NZ_AP014936.1"/>
</dbReference>
<comment type="subcellular location">
    <subcellularLocation>
        <location evidence="1">Membrane</location>
        <topology evidence="1">Multi-pass membrane protein</topology>
    </subcellularLocation>
</comment>
<evidence type="ECO:0000256" key="2">
    <source>
        <dbReference type="ARBA" id="ARBA00007362"/>
    </source>
</evidence>
<dbReference type="EMBL" id="AP014936">
    <property type="protein sequence ID" value="BAU46669.1"/>
    <property type="molecule type" value="Genomic_DNA"/>
</dbReference>
<feature type="transmembrane region" description="Helical" evidence="6">
    <location>
        <begin position="156"/>
        <end position="175"/>
    </location>
</feature>
<evidence type="ECO:0000313" key="9">
    <source>
        <dbReference type="Proteomes" id="UP000218899"/>
    </source>
</evidence>
<dbReference type="InterPro" id="IPR050638">
    <property type="entry name" value="AA-Vitamin_Transporters"/>
</dbReference>
<dbReference type="KEGG" id="sva:SVA_0087"/>